<comment type="caution">
    <text evidence="2">The sequence shown here is derived from an EMBL/GenBank/DDBJ whole genome shotgun (WGS) entry which is preliminary data.</text>
</comment>
<evidence type="ECO:0000313" key="2">
    <source>
        <dbReference type="EMBL" id="KAJ8767033.1"/>
    </source>
</evidence>
<reference evidence="2 3" key="1">
    <citation type="submission" date="2021-09" db="EMBL/GenBank/DDBJ databases">
        <title>Genomic insights and catalytic innovation underlie evolution of tropane alkaloids biosynthesis.</title>
        <authorList>
            <person name="Wang Y.-J."/>
            <person name="Tian T."/>
            <person name="Huang J.-P."/>
            <person name="Huang S.-X."/>
        </authorList>
    </citation>
    <scope>NUCLEOTIDE SEQUENCE [LARGE SCALE GENOMIC DNA]</scope>
    <source>
        <strain evidence="2">KIB-2018</strain>
        <tissue evidence="2">Leaf</tissue>
    </source>
</reference>
<protein>
    <recommendedName>
        <fullName evidence="1">DUF1279 domain-containing protein</fullName>
    </recommendedName>
</protein>
<dbReference type="Proteomes" id="UP001159364">
    <property type="component" value="Linkage Group LG04"/>
</dbReference>
<organism evidence="2 3">
    <name type="scientific">Erythroxylum novogranatense</name>
    <dbReference type="NCBI Taxonomy" id="1862640"/>
    <lineage>
        <taxon>Eukaryota</taxon>
        <taxon>Viridiplantae</taxon>
        <taxon>Streptophyta</taxon>
        <taxon>Embryophyta</taxon>
        <taxon>Tracheophyta</taxon>
        <taxon>Spermatophyta</taxon>
        <taxon>Magnoliopsida</taxon>
        <taxon>eudicotyledons</taxon>
        <taxon>Gunneridae</taxon>
        <taxon>Pentapetalae</taxon>
        <taxon>rosids</taxon>
        <taxon>fabids</taxon>
        <taxon>Malpighiales</taxon>
        <taxon>Erythroxylaceae</taxon>
        <taxon>Erythroxylum</taxon>
    </lineage>
</organism>
<keyword evidence="3" id="KW-1185">Reference proteome</keyword>
<dbReference type="Pfam" id="PF06916">
    <property type="entry name" value="FAM210A-B_dom"/>
    <property type="match status" value="1"/>
</dbReference>
<gene>
    <name evidence="2" type="ORF">K2173_012544</name>
</gene>
<dbReference type="PANTHER" id="PTHR21377">
    <property type="entry name" value="PROTEIN FAM210B, MITOCHONDRIAL"/>
    <property type="match status" value="1"/>
</dbReference>
<dbReference type="PANTHER" id="PTHR21377:SF0">
    <property type="entry name" value="PROTEIN FAM210B, MITOCHONDRIAL"/>
    <property type="match status" value="1"/>
</dbReference>
<dbReference type="GO" id="GO:0005739">
    <property type="term" value="C:mitochondrion"/>
    <property type="evidence" value="ECO:0007669"/>
    <property type="project" value="TreeGrafter"/>
</dbReference>
<dbReference type="InterPro" id="IPR045866">
    <property type="entry name" value="FAM210A/B-like"/>
</dbReference>
<feature type="domain" description="DUF1279" evidence="1">
    <location>
        <begin position="59"/>
        <end position="157"/>
    </location>
</feature>
<evidence type="ECO:0000313" key="3">
    <source>
        <dbReference type="Proteomes" id="UP001159364"/>
    </source>
</evidence>
<dbReference type="EMBL" id="JAIWQS010000004">
    <property type="protein sequence ID" value="KAJ8767033.1"/>
    <property type="molecule type" value="Genomic_DNA"/>
</dbReference>
<dbReference type="AlphaFoldDB" id="A0AAV8TLC2"/>
<sequence>MEAIIRSGKSIRLRRLVKLTYFAKAPAISYSSASRLAKAPSVSDSSDSILATGLRLVKAALVSNLSVSALTTTGMWMAIDKGFDVQSALEKLHLPRPDRPFFNNPIQDHESDNTASFGDKKNRTAELVASKGGPLALALLINKSLFPLRLPLATALIYPVAVLLARWSTINNSKALVQVTLLSITIQVEPLLVALWMLWVTGSDEYAKKRDLKEESASHGGAISLEIDRQVLTKGLKELKILFRKDKGSGGSQLVVKDFKEESASPRGGAISLEMAHQTKAMVDSAEEVQADAVFLASRGKGNGQGGIFEDPANEPKNAMNNLKVDPKGAGNVVYPPFKPQAFGVPFDPLREACKGSLFVTGRTSESVAAPLKVTTTLNKDI</sequence>
<dbReference type="InterPro" id="IPR009688">
    <property type="entry name" value="FAM210A/B-like_dom"/>
</dbReference>
<name>A0AAV8TLC2_9ROSI</name>
<evidence type="ECO:0000259" key="1">
    <source>
        <dbReference type="Pfam" id="PF06916"/>
    </source>
</evidence>
<accession>A0AAV8TLC2</accession>
<proteinExistence type="predicted"/>